<dbReference type="EMBL" id="JADGJQ010000002">
    <property type="protein sequence ID" value="KAJ3185100.1"/>
    <property type="molecule type" value="Genomic_DNA"/>
</dbReference>
<dbReference type="SUPFAM" id="SSF47473">
    <property type="entry name" value="EF-hand"/>
    <property type="match status" value="1"/>
</dbReference>
<gene>
    <name evidence="8" type="primary">PDCD6</name>
    <name evidence="8" type="ORF">HDU87_002666</name>
</gene>
<evidence type="ECO:0000256" key="1">
    <source>
        <dbReference type="ARBA" id="ARBA00004496"/>
    </source>
</evidence>
<dbReference type="GO" id="GO:0046872">
    <property type="term" value="F:metal ion binding"/>
    <property type="evidence" value="ECO:0007669"/>
    <property type="project" value="UniProtKB-KW"/>
</dbReference>
<feature type="compositionally biased region" description="Low complexity" evidence="7">
    <location>
        <begin position="97"/>
        <end position="177"/>
    </location>
</feature>
<evidence type="ECO:0000313" key="8">
    <source>
        <dbReference type="EMBL" id="KAJ3185100.1"/>
    </source>
</evidence>
<keyword evidence="2" id="KW-0963">Cytoplasm</keyword>
<keyword evidence="6" id="KW-0175">Coiled coil</keyword>
<feature type="compositionally biased region" description="Basic and acidic residues" evidence="7">
    <location>
        <begin position="1"/>
        <end position="14"/>
    </location>
</feature>
<dbReference type="GO" id="GO:0005737">
    <property type="term" value="C:cytoplasm"/>
    <property type="evidence" value="ECO:0007669"/>
    <property type="project" value="UniProtKB-SubCell"/>
</dbReference>
<dbReference type="Gene3D" id="1.10.287.1490">
    <property type="match status" value="1"/>
</dbReference>
<evidence type="ECO:0000256" key="2">
    <source>
        <dbReference type="ARBA" id="ARBA00022490"/>
    </source>
</evidence>
<dbReference type="InterPro" id="IPR011992">
    <property type="entry name" value="EF-hand-dom_pair"/>
</dbReference>
<evidence type="ECO:0000256" key="3">
    <source>
        <dbReference type="ARBA" id="ARBA00022723"/>
    </source>
</evidence>
<evidence type="ECO:0000313" key="9">
    <source>
        <dbReference type="Proteomes" id="UP001212152"/>
    </source>
</evidence>
<evidence type="ECO:0000256" key="6">
    <source>
        <dbReference type="SAM" id="Coils"/>
    </source>
</evidence>
<evidence type="ECO:0000256" key="7">
    <source>
        <dbReference type="SAM" id="MobiDB-lite"/>
    </source>
</evidence>
<evidence type="ECO:0000256" key="4">
    <source>
        <dbReference type="ARBA" id="ARBA00022737"/>
    </source>
</evidence>
<feature type="compositionally biased region" description="Pro residues" evidence="7">
    <location>
        <begin position="87"/>
        <end position="96"/>
    </location>
</feature>
<evidence type="ECO:0000256" key="5">
    <source>
        <dbReference type="ARBA" id="ARBA00022837"/>
    </source>
</evidence>
<reference evidence="8" key="1">
    <citation type="submission" date="2020-05" db="EMBL/GenBank/DDBJ databases">
        <title>Phylogenomic resolution of chytrid fungi.</title>
        <authorList>
            <person name="Stajich J.E."/>
            <person name="Amses K."/>
            <person name="Simmons R."/>
            <person name="Seto K."/>
            <person name="Myers J."/>
            <person name="Bonds A."/>
            <person name="Quandt C.A."/>
            <person name="Barry K."/>
            <person name="Liu P."/>
            <person name="Grigoriev I."/>
            <person name="Longcore J.E."/>
            <person name="James T.Y."/>
        </authorList>
    </citation>
    <scope>NUCLEOTIDE SEQUENCE</scope>
    <source>
        <strain evidence="8">JEL0379</strain>
    </source>
</reference>
<protein>
    <submittedName>
        <fullName evidence="8">Programmed cell death protein 6</fullName>
    </submittedName>
</protein>
<organism evidence="8 9">
    <name type="scientific">Geranomyces variabilis</name>
    <dbReference type="NCBI Taxonomy" id="109894"/>
    <lineage>
        <taxon>Eukaryota</taxon>
        <taxon>Fungi</taxon>
        <taxon>Fungi incertae sedis</taxon>
        <taxon>Chytridiomycota</taxon>
        <taxon>Chytridiomycota incertae sedis</taxon>
        <taxon>Chytridiomycetes</taxon>
        <taxon>Spizellomycetales</taxon>
        <taxon>Powellomycetaceae</taxon>
        <taxon>Geranomyces</taxon>
    </lineage>
</organism>
<dbReference type="Gene3D" id="1.10.238.10">
    <property type="entry name" value="EF-hand"/>
    <property type="match status" value="1"/>
</dbReference>
<keyword evidence="5" id="KW-0106">Calcium</keyword>
<keyword evidence="3" id="KW-0479">Metal-binding</keyword>
<feature type="region of interest" description="Disordered" evidence="7">
    <location>
        <begin position="1"/>
        <end position="192"/>
    </location>
</feature>
<keyword evidence="4" id="KW-0677">Repeat</keyword>
<dbReference type="AlphaFoldDB" id="A0AAD5TS03"/>
<comment type="caution">
    <text evidence="8">The sequence shown here is derived from an EMBL/GenBank/DDBJ whole genome shotgun (WGS) entry which is preliminary data.</text>
</comment>
<name>A0AAD5TS03_9FUNG</name>
<comment type="subcellular location">
    <subcellularLocation>
        <location evidence="1">Cytoplasm</location>
    </subcellularLocation>
</comment>
<feature type="coiled-coil region" evidence="6">
    <location>
        <begin position="323"/>
        <end position="433"/>
    </location>
</feature>
<feature type="coiled-coil region" evidence="6">
    <location>
        <begin position="250"/>
        <end position="294"/>
    </location>
</feature>
<proteinExistence type="predicted"/>
<keyword evidence="9" id="KW-1185">Reference proteome</keyword>
<dbReference type="PANTHER" id="PTHR46212:SF3">
    <property type="entry name" value="GH27120P"/>
    <property type="match status" value="1"/>
</dbReference>
<dbReference type="Proteomes" id="UP001212152">
    <property type="component" value="Unassembled WGS sequence"/>
</dbReference>
<dbReference type="InterPro" id="IPR051426">
    <property type="entry name" value="Peflin/Sorcin_CaBP"/>
</dbReference>
<dbReference type="PANTHER" id="PTHR46212">
    <property type="entry name" value="PEFLIN"/>
    <property type="match status" value="1"/>
</dbReference>
<accession>A0AAD5TS03</accession>
<sequence>MAEDDSQHVHDIHRPSGCVDSVKKPKKAKSWANNNTHMFPHPHGKQHQQPPLPARPDAGGRRTSAQTPGGTGYPEPYVAFPAASGPPSGPYQPPYPAGGSPASAYGSPAGSQYGAAPAGSGAPYGAGAQSTYPPHPSSTSSSQSSLLYGNYPNQQQQQQPTRTSGGPPTPSTSTYGSHHQLPATPAKSGSDFDLRNTEELSRLEAKLQQERTERRRLEERELERVTAMSALEDQLRSLRFDHEHNVIEKSVEIESKLEHEREEKRRLMEQLGKKAQLESQLDYELQKSRELQSRLEAEIGLRTRAEADKKRMEDTLYYENRSKQELEAKISTLQQQVDAFSSTDAAKQAEQEKQTLTRKIQELEGVIREYEHRKGDAAKAIESRTSENANLQRQLDEARVVLNQEKIQADRLRGELEAKVQEVKGLIDRLNHDHYTQTENLNRLHDLQMRYEPLPPPIGDESVYLRPAPTQPLPIPRGVDHEMWKLFVMVDPYQLQAINAVQLRDIINHGPWPPLEYSTVRILHKIYDRVGNRFKFDDFASLWDTISEWVKVFRANDHHTDEAEFGHIERADLRKVLKACGVSSSETFLTALLTQGYQTERPLGWDDFMRCAARIKLMQNCFVEVDKDHDQYITLRYDQFLVMVVDSTM</sequence>